<organism evidence="2">
    <name type="scientific">Dichomitus squalens</name>
    <dbReference type="NCBI Taxonomy" id="114155"/>
    <lineage>
        <taxon>Eukaryota</taxon>
        <taxon>Fungi</taxon>
        <taxon>Dikarya</taxon>
        <taxon>Basidiomycota</taxon>
        <taxon>Agaricomycotina</taxon>
        <taxon>Agaricomycetes</taxon>
        <taxon>Polyporales</taxon>
        <taxon>Polyporaceae</taxon>
        <taxon>Dichomitus</taxon>
    </lineage>
</organism>
<evidence type="ECO:0000313" key="2">
    <source>
        <dbReference type="EMBL" id="TBU21912.1"/>
    </source>
</evidence>
<dbReference type="EMBL" id="ML143568">
    <property type="protein sequence ID" value="TBU21912.1"/>
    <property type="molecule type" value="Genomic_DNA"/>
</dbReference>
<evidence type="ECO:0000256" key="1">
    <source>
        <dbReference type="SAM" id="MobiDB-lite"/>
    </source>
</evidence>
<name>A0A4Q9M7T2_9APHY</name>
<sequence>MSHRSSRNLSRARCLGPAFEHKHESPIMLSPVPDGETAQESALDFLHDPHDQHDDDAEAEVEGMSGCRSTSTH</sequence>
<gene>
    <name evidence="2" type="ORF">BD311DRAFT_677239</name>
</gene>
<proteinExistence type="predicted"/>
<dbReference type="AlphaFoldDB" id="A0A4Q9M7T2"/>
<accession>A0A4Q9M7T2</accession>
<feature type="region of interest" description="Disordered" evidence="1">
    <location>
        <begin position="1"/>
        <end position="73"/>
    </location>
</feature>
<protein>
    <submittedName>
        <fullName evidence="2">Uncharacterized protein</fullName>
    </submittedName>
</protein>
<dbReference type="Proteomes" id="UP000292957">
    <property type="component" value="Unassembled WGS sequence"/>
</dbReference>
<reference evidence="2" key="1">
    <citation type="submission" date="2019-01" db="EMBL/GenBank/DDBJ databases">
        <title>Draft genome sequences of three monokaryotic isolates of the white-rot basidiomycete fungus Dichomitus squalens.</title>
        <authorList>
            <consortium name="DOE Joint Genome Institute"/>
            <person name="Lopez S.C."/>
            <person name="Andreopoulos B."/>
            <person name="Pangilinan J."/>
            <person name="Lipzen A."/>
            <person name="Riley R."/>
            <person name="Ahrendt S."/>
            <person name="Ng V."/>
            <person name="Barry K."/>
            <person name="Daum C."/>
            <person name="Grigoriev I.V."/>
            <person name="Hilden K.S."/>
            <person name="Makela M.R."/>
            <person name="de Vries R.P."/>
        </authorList>
    </citation>
    <scope>NUCLEOTIDE SEQUENCE [LARGE SCALE GENOMIC DNA]</scope>
    <source>
        <strain evidence="2">OM18370.1</strain>
    </source>
</reference>